<dbReference type="Gene3D" id="1.10.260.40">
    <property type="entry name" value="lambda repressor-like DNA-binding domains"/>
    <property type="match status" value="1"/>
</dbReference>
<dbReference type="InterPro" id="IPR010982">
    <property type="entry name" value="Lambda_DNA-bd_dom_sf"/>
</dbReference>
<evidence type="ECO:0000259" key="5">
    <source>
        <dbReference type="PROSITE" id="PS50932"/>
    </source>
</evidence>
<dbReference type="Pfam" id="PF13377">
    <property type="entry name" value="Peripla_BP_3"/>
    <property type="match status" value="1"/>
</dbReference>
<dbReference type="Gene3D" id="3.40.50.2300">
    <property type="match status" value="2"/>
</dbReference>
<evidence type="ECO:0000313" key="7">
    <source>
        <dbReference type="Proteomes" id="UP000245820"/>
    </source>
</evidence>
<dbReference type="SUPFAM" id="SSF53822">
    <property type="entry name" value="Periplasmic binding protein-like I"/>
    <property type="match status" value="1"/>
</dbReference>
<dbReference type="PROSITE" id="PS50932">
    <property type="entry name" value="HTH_LACI_2"/>
    <property type="match status" value="1"/>
</dbReference>
<dbReference type="InterPro" id="IPR000843">
    <property type="entry name" value="HTH_LacI"/>
</dbReference>
<dbReference type="SMART" id="SM00354">
    <property type="entry name" value="HTH_LACI"/>
    <property type="match status" value="1"/>
</dbReference>
<keyword evidence="3" id="KW-0238">DNA-binding</keyword>
<keyword evidence="4" id="KW-0804">Transcription</keyword>
<dbReference type="KEGG" id="mtim:DIR46_11130"/>
<name>A0A2S2DHV5_9BURK</name>
<evidence type="ECO:0000256" key="3">
    <source>
        <dbReference type="ARBA" id="ARBA00023125"/>
    </source>
</evidence>
<accession>A0A2S2DHV5</accession>
<dbReference type="EMBL" id="CP029343">
    <property type="protein sequence ID" value="AWL04921.1"/>
    <property type="molecule type" value="Genomic_DNA"/>
</dbReference>
<evidence type="ECO:0000256" key="1">
    <source>
        <dbReference type="ARBA" id="ARBA00022491"/>
    </source>
</evidence>
<dbReference type="PANTHER" id="PTHR30146:SF148">
    <property type="entry name" value="HTH-TYPE TRANSCRIPTIONAL REPRESSOR PURR-RELATED"/>
    <property type="match status" value="1"/>
</dbReference>
<dbReference type="InterPro" id="IPR046335">
    <property type="entry name" value="LacI/GalR-like_sensor"/>
</dbReference>
<keyword evidence="2" id="KW-0805">Transcription regulation</keyword>
<dbReference type="CDD" id="cd06267">
    <property type="entry name" value="PBP1_LacI_sugar_binding-like"/>
    <property type="match status" value="1"/>
</dbReference>
<gene>
    <name evidence="6" type="ORF">DIR46_11130</name>
</gene>
<dbReference type="PANTHER" id="PTHR30146">
    <property type="entry name" value="LACI-RELATED TRANSCRIPTIONAL REPRESSOR"/>
    <property type="match status" value="1"/>
</dbReference>
<dbReference type="RefSeq" id="WP_109345289.1">
    <property type="nucleotide sequence ID" value="NZ_CP029343.1"/>
</dbReference>
<dbReference type="Proteomes" id="UP000245820">
    <property type="component" value="Chromosome"/>
</dbReference>
<dbReference type="CDD" id="cd01392">
    <property type="entry name" value="HTH_LacI"/>
    <property type="match status" value="1"/>
</dbReference>
<dbReference type="GO" id="GO:0003700">
    <property type="term" value="F:DNA-binding transcription factor activity"/>
    <property type="evidence" value="ECO:0007669"/>
    <property type="project" value="TreeGrafter"/>
</dbReference>
<evidence type="ECO:0000313" key="6">
    <source>
        <dbReference type="EMBL" id="AWL04921.1"/>
    </source>
</evidence>
<organism evidence="6 7">
    <name type="scientific">Massilia oculi</name>
    <dbReference type="NCBI Taxonomy" id="945844"/>
    <lineage>
        <taxon>Bacteria</taxon>
        <taxon>Pseudomonadati</taxon>
        <taxon>Pseudomonadota</taxon>
        <taxon>Betaproteobacteria</taxon>
        <taxon>Burkholderiales</taxon>
        <taxon>Oxalobacteraceae</taxon>
        <taxon>Telluria group</taxon>
        <taxon>Massilia</taxon>
    </lineage>
</organism>
<dbReference type="InterPro" id="IPR028082">
    <property type="entry name" value="Peripla_BP_I"/>
</dbReference>
<sequence>MAKASKLSEVARLAGVAPITASRAIRGTGYVSDAARERIMAAAAQLNYTPDMLARRMRGDKSKLIGVFMNNYGPVVLHELVRAIGEQARKRDYDLLLFNADRFDSPDRMTTCATLSKLCDGLLLLMPTADDRFLDAVERQQLNCALVFFDARQLALPTIVLENRIGARRAVEHLLGLGHRRIAFIAGTKRTGQSAERERGYAEALGAAGIAVDPDLVVDGAFNQPGGFAATCRLLDLAAPPTAIFAANDEMAFGAFDAIASRGLKVPADVSVVGFDDISTASHVFPRLTTMHQPYEALAERAVREVVEMIEGRPPAAARIAFDTELVVRDSTGPAPT</sequence>
<dbReference type="Pfam" id="PF00356">
    <property type="entry name" value="LacI"/>
    <property type="match status" value="1"/>
</dbReference>
<dbReference type="SUPFAM" id="SSF47413">
    <property type="entry name" value="lambda repressor-like DNA-binding domains"/>
    <property type="match status" value="1"/>
</dbReference>
<keyword evidence="1" id="KW-0678">Repressor</keyword>
<dbReference type="OrthoDB" id="9805642at2"/>
<feature type="domain" description="HTH lacI-type" evidence="5">
    <location>
        <begin position="5"/>
        <end position="59"/>
    </location>
</feature>
<dbReference type="AlphaFoldDB" id="A0A2S2DHV5"/>
<dbReference type="GO" id="GO:0000976">
    <property type="term" value="F:transcription cis-regulatory region binding"/>
    <property type="evidence" value="ECO:0007669"/>
    <property type="project" value="TreeGrafter"/>
</dbReference>
<reference evidence="6 7" key="1">
    <citation type="submission" date="2018-05" db="EMBL/GenBank/DDBJ databases">
        <title>Complete genome sequence of Massilia oculi sp. nov. CCUG 43427T (=DSM 26321T), the type strain of M. oculi, and comparison with genome sequences of other Massilia strains.</title>
        <authorList>
            <person name="Zhu B."/>
        </authorList>
    </citation>
    <scope>NUCLEOTIDE SEQUENCE [LARGE SCALE GENOMIC DNA]</scope>
    <source>
        <strain evidence="6 7">CCUG 43427</strain>
    </source>
</reference>
<proteinExistence type="predicted"/>
<keyword evidence="7" id="KW-1185">Reference proteome</keyword>
<evidence type="ECO:0000256" key="2">
    <source>
        <dbReference type="ARBA" id="ARBA00023015"/>
    </source>
</evidence>
<evidence type="ECO:0000256" key="4">
    <source>
        <dbReference type="ARBA" id="ARBA00023163"/>
    </source>
</evidence>
<protein>
    <submittedName>
        <fullName evidence="6">LacI family transcriptional regulator</fullName>
    </submittedName>
</protein>